<keyword evidence="1" id="KW-0732">Signal</keyword>
<evidence type="ECO:0000313" key="3">
    <source>
        <dbReference type="Proteomes" id="UP000594638"/>
    </source>
</evidence>
<feature type="chain" id="PRO_5035872315" evidence="1">
    <location>
        <begin position="18"/>
        <end position="235"/>
    </location>
</feature>
<dbReference type="EMBL" id="CACTIH010000144">
    <property type="protein sequence ID" value="CAA2955288.1"/>
    <property type="molecule type" value="Genomic_DNA"/>
</dbReference>
<dbReference type="AlphaFoldDB" id="A0A8S0PR83"/>
<proteinExistence type="predicted"/>
<dbReference type="Proteomes" id="UP000594638">
    <property type="component" value="Unassembled WGS sequence"/>
</dbReference>
<dbReference type="Gramene" id="OE9A059542T1">
    <property type="protein sequence ID" value="OE9A059542C1"/>
    <property type="gene ID" value="OE9A059542"/>
</dbReference>
<reference evidence="2 3" key="1">
    <citation type="submission" date="2019-12" db="EMBL/GenBank/DDBJ databases">
        <authorList>
            <person name="Alioto T."/>
            <person name="Alioto T."/>
            <person name="Gomez Garrido J."/>
        </authorList>
    </citation>
    <scope>NUCLEOTIDE SEQUENCE [LARGE SCALE GENOMIC DNA]</scope>
</reference>
<dbReference type="OrthoDB" id="1305604at2759"/>
<organism evidence="2 3">
    <name type="scientific">Olea europaea subsp. europaea</name>
    <dbReference type="NCBI Taxonomy" id="158383"/>
    <lineage>
        <taxon>Eukaryota</taxon>
        <taxon>Viridiplantae</taxon>
        <taxon>Streptophyta</taxon>
        <taxon>Embryophyta</taxon>
        <taxon>Tracheophyta</taxon>
        <taxon>Spermatophyta</taxon>
        <taxon>Magnoliopsida</taxon>
        <taxon>eudicotyledons</taxon>
        <taxon>Gunneridae</taxon>
        <taxon>Pentapetalae</taxon>
        <taxon>asterids</taxon>
        <taxon>lamiids</taxon>
        <taxon>Lamiales</taxon>
        <taxon>Oleaceae</taxon>
        <taxon>Oleeae</taxon>
        <taxon>Olea</taxon>
    </lineage>
</organism>
<evidence type="ECO:0000313" key="2">
    <source>
        <dbReference type="EMBL" id="CAA2955288.1"/>
    </source>
</evidence>
<evidence type="ECO:0000256" key="1">
    <source>
        <dbReference type="SAM" id="SignalP"/>
    </source>
</evidence>
<sequence length="235" mass="26211">MVYVHVCLLYGSQSALALVDRGCGYVNLVDTIMSEFSLDPTKVAVSLKYVLNDNLPPVRIKNDGNVLSYILLKECDREPAKYPLVIDVTDAAIEKPSNTAPYTAYHSSELHTLQDMAAEICKASSEHVGHIYDNEVTVVSVAEAGEVEEGRVFRDKEILKLSLSLFAIRNMFEFMVERSDKKEYVVRYGFLDRNEPGGYSAKVASLSLNATEKDACDFCASAEQSKMLNFSDRHM</sequence>
<keyword evidence="3" id="KW-1185">Reference proteome</keyword>
<gene>
    <name evidence="2" type="ORF">OLEA9_A059542</name>
</gene>
<feature type="signal peptide" evidence="1">
    <location>
        <begin position="1"/>
        <end position="17"/>
    </location>
</feature>
<name>A0A8S0PR83_OLEEU</name>
<protein>
    <submittedName>
        <fullName evidence="2">Uncharacterized protein</fullName>
    </submittedName>
</protein>
<comment type="caution">
    <text evidence="2">The sequence shown here is derived from an EMBL/GenBank/DDBJ whole genome shotgun (WGS) entry which is preliminary data.</text>
</comment>
<accession>A0A8S0PR83</accession>